<gene>
    <name evidence="1" type="ORF">HJG59_009902</name>
</gene>
<evidence type="ECO:0000313" key="2">
    <source>
        <dbReference type="Proteomes" id="UP000550707"/>
    </source>
</evidence>
<protein>
    <submittedName>
        <fullName evidence="1">Uncharacterized protein</fullName>
    </submittedName>
</protein>
<name>A0A7J8C8N6_MOLMO</name>
<accession>A0A7J8C8N6</accession>
<dbReference type="InParanoid" id="A0A7J8C8N6"/>
<organism evidence="1 2">
    <name type="scientific">Molossus molossus</name>
    <name type="common">Pallas' mastiff bat</name>
    <name type="synonym">Vespertilio molossus</name>
    <dbReference type="NCBI Taxonomy" id="27622"/>
    <lineage>
        <taxon>Eukaryota</taxon>
        <taxon>Metazoa</taxon>
        <taxon>Chordata</taxon>
        <taxon>Craniata</taxon>
        <taxon>Vertebrata</taxon>
        <taxon>Euteleostomi</taxon>
        <taxon>Mammalia</taxon>
        <taxon>Eutheria</taxon>
        <taxon>Laurasiatheria</taxon>
        <taxon>Chiroptera</taxon>
        <taxon>Yangochiroptera</taxon>
        <taxon>Molossidae</taxon>
        <taxon>Molossus</taxon>
    </lineage>
</organism>
<dbReference type="AlphaFoldDB" id="A0A7J8C8N6"/>
<dbReference type="EMBL" id="JACASF010000021">
    <property type="protein sequence ID" value="KAF6407241.1"/>
    <property type="molecule type" value="Genomic_DNA"/>
</dbReference>
<comment type="caution">
    <text evidence="1">The sequence shown here is derived from an EMBL/GenBank/DDBJ whole genome shotgun (WGS) entry which is preliminary data.</text>
</comment>
<reference evidence="1 2" key="1">
    <citation type="journal article" date="2020" name="Nature">
        <title>Six reference-quality genomes reveal evolution of bat adaptations.</title>
        <authorList>
            <person name="Jebb D."/>
            <person name="Huang Z."/>
            <person name="Pippel M."/>
            <person name="Hughes G.M."/>
            <person name="Lavrichenko K."/>
            <person name="Devanna P."/>
            <person name="Winkler S."/>
            <person name="Jermiin L.S."/>
            <person name="Skirmuntt E.C."/>
            <person name="Katzourakis A."/>
            <person name="Burkitt-Gray L."/>
            <person name="Ray D.A."/>
            <person name="Sullivan K.A.M."/>
            <person name="Roscito J.G."/>
            <person name="Kirilenko B.M."/>
            <person name="Davalos L.M."/>
            <person name="Corthals A.P."/>
            <person name="Power M.L."/>
            <person name="Jones G."/>
            <person name="Ransome R.D."/>
            <person name="Dechmann D.K.N."/>
            <person name="Locatelli A.G."/>
            <person name="Puechmaille S.J."/>
            <person name="Fedrigo O."/>
            <person name="Jarvis E.D."/>
            <person name="Hiller M."/>
            <person name="Vernes S.C."/>
            <person name="Myers E.W."/>
            <person name="Teeling E.C."/>
        </authorList>
    </citation>
    <scope>NUCLEOTIDE SEQUENCE [LARGE SCALE GENOMIC DNA]</scope>
    <source>
        <strain evidence="1">MMolMol1</strain>
        <tissue evidence="1">Muscle</tissue>
    </source>
</reference>
<evidence type="ECO:0000313" key="1">
    <source>
        <dbReference type="EMBL" id="KAF6407241.1"/>
    </source>
</evidence>
<keyword evidence="2" id="KW-1185">Reference proteome</keyword>
<proteinExistence type="predicted"/>
<sequence length="130" mass="14193">MTYITQEREQLPAGRHWSLGFLPIPQPWILSSLPTCGQHLGPPTLGWHEMRMKSVGRSYQFLPLQSCTGWGFSEAIPTGPEFSILTLSLSSCVALGKLISPSGPQALTCTEGVGLYLRAALLPWPVWLSG</sequence>
<dbReference type="Proteomes" id="UP000550707">
    <property type="component" value="Unassembled WGS sequence"/>
</dbReference>